<reference evidence="1 2" key="1">
    <citation type="submission" date="2017-06" db="EMBL/GenBank/DDBJ databases">
        <title>Comparative genomic analysis of Ambrosia Fusariam Clade fungi.</title>
        <authorList>
            <person name="Stajich J.E."/>
            <person name="Carrillo J."/>
            <person name="Kijimoto T."/>
            <person name="Eskalen A."/>
            <person name="O'Donnell K."/>
            <person name="Kasson M."/>
        </authorList>
    </citation>
    <scope>NUCLEOTIDE SEQUENCE [LARGE SCALE GENOMIC DNA]</scope>
    <source>
        <strain evidence="1 2">NRRL62584</strain>
    </source>
</reference>
<dbReference type="AlphaFoldDB" id="A0A428QGD4"/>
<organism evidence="1 2">
    <name type="scientific">Fusarium duplospermum</name>
    <dbReference type="NCBI Taxonomy" id="1325734"/>
    <lineage>
        <taxon>Eukaryota</taxon>
        <taxon>Fungi</taxon>
        <taxon>Dikarya</taxon>
        <taxon>Ascomycota</taxon>
        <taxon>Pezizomycotina</taxon>
        <taxon>Sordariomycetes</taxon>
        <taxon>Hypocreomycetidae</taxon>
        <taxon>Hypocreales</taxon>
        <taxon>Nectriaceae</taxon>
        <taxon>Fusarium</taxon>
        <taxon>Fusarium solani species complex</taxon>
    </lineage>
</organism>
<comment type="caution">
    <text evidence="1">The sequence shown here is derived from an EMBL/GenBank/DDBJ whole genome shotgun (WGS) entry which is preliminary data.</text>
</comment>
<proteinExistence type="predicted"/>
<dbReference type="STRING" id="1325734.A0A428QGD4"/>
<evidence type="ECO:0000313" key="2">
    <source>
        <dbReference type="Proteomes" id="UP000288168"/>
    </source>
</evidence>
<dbReference type="EMBL" id="NKCI01000034">
    <property type="protein sequence ID" value="RSL64310.1"/>
    <property type="molecule type" value="Genomic_DNA"/>
</dbReference>
<sequence length="227" mass="27123">MKYLPRIQHDINKTEYKLSVTRRCLNCTVSFFKGRSYTPPEARRRRIRRQNRIPLGAFDYEYWTRYNDWRRFRIAYEKDPEGWKRRTEKELNDSEGRERRALMWHLERKRRIEITEERRSKFIKGTYSCEKDCDYPSQCHHERWAANQLLSSLKCPGQVVGKLLPPCKDEGPKSPLCRLLPELELDKDGDMTMTSPESVTSPERIDDNDEIIIAYKVCNDNRLISAD</sequence>
<dbReference type="Proteomes" id="UP000288168">
    <property type="component" value="Unassembled WGS sequence"/>
</dbReference>
<gene>
    <name evidence="1" type="ORF">CEP54_004773</name>
</gene>
<name>A0A428QGD4_9HYPO</name>
<accession>A0A428QGD4</accession>
<dbReference type="OrthoDB" id="5396104at2759"/>
<protein>
    <submittedName>
        <fullName evidence="1">Uncharacterized protein</fullName>
    </submittedName>
</protein>
<keyword evidence="2" id="KW-1185">Reference proteome</keyword>
<evidence type="ECO:0000313" key="1">
    <source>
        <dbReference type="EMBL" id="RSL64310.1"/>
    </source>
</evidence>